<keyword evidence="13" id="KW-0808">Transferase</keyword>
<dbReference type="CDD" id="cd00449">
    <property type="entry name" value="PLPDE_IV"/>
    <property type="match status" value="1"/>
</dbReference>
<protein>
    <recommendedName>
        <fullName evidence="6">branched-chain-amino-acid transaminase</fullName>
        <ecNumber evidence="6">2.6.1.42</ecNumber>
    </recommendedName>
</protein>
<dbReference type="InterPro" id="IPR050571">
    <property type="entry name" value="Class-IV_PLP-Dep_Aminotrnsfr"/>
</dbReference>
<dbReference type="EC" id="2.6.1.42" evidence="6"/>
<dbReference type="GO" id="GO:0004084">
    <property type="term" value="F:branched-chain-amino-acid transaminase activity"/>
    <property type="evidence" value="ECO:0007669"/>
    <property type="project" value="UniProtKB-EC"/>
</dbReference>
<dbReference type="Proteomes" id="UP000315648">
    <property type="component" value="Unassembled WGS sequence"/>
</dbReference>
<dbReference type="PROSITE" id="PS00770">
    <property type="entry name" value="AA_TRANSFER_CLASS_4"/>
    <property type="match status" value="1"/>
</dbReference>
<keyword evidence="14" id="KW-1185">Reference proteome</keyword>
<evidence type="ECO:0000256" key="3">
    <source>
        <dbReference type="ARBA" id="ARBA00004931"/>
    </source>
</evidence>
<sequence length="274" mass="29286">MTDASSQVILDGVLLPAASAFIPATSEGFLYGHGIFETVKITSGRPAFLAQHHARLTASARALDLRYTVSIETLRERLALVTTANTLTDGSVKIVLFARDETTTGELISTKANAYPLETYARGFRVNTVFTGERTGALSGHKTLNYLANIRAKRVAVAAGFDEPLFLTPAGIVIEGATSNIFTVRDGIAHTPSLASGPLPGIARAQVLALLGSARVREGLLTHSDLLHADEVFVTNALLGVMPVTQIDDRHLEIGPLTRSLKNLYHISETQSLS</sequence>
<keyword evidence="7 12" id="KW-0663">Pyridoxal phosphate</keyword>
<dbReference type="Gene3D" id="3.20.10.10">
    <property type="entry name" value="D-amino Acid Aminotransferase, subunit A, domain 2"/>
    <property type="match status" value="1"/>
</dbReference>
<comment type="pathway">
    <text evidence="4">Amino-acid biosynthesis; L-leucine biosynthesis; L-leucine from 3-methyl-2-oxobutanoate: step 4/4.</text>
</comment>
<evidence type="ECO:0000313" key="14">
    <source>
        <dbReference type="Proteomes" id="UP000315648"/>
    </source>
</evidence>
<evidence type="ECO:0000256" key="7">
    <source>
        <dbReference type="ARBA" id="ARBA00022898"/>
    </source>
</evidence>
<comment type="catalytic activity">
    <reaction evidence="9">
        <text>L-isoleucine + 2-oxoglutarate = (S)-3-methyl-2-oxopentanoate + L-glutamate</text>
        <dbReference type="Rhea" id="RHEA:24801"/>
        <dbReference type="ChEBI" id="CHEBI:16810"/>
        <dbReference type="ChEBI" id="CHEBI:29985"/>
        <dbReference type="ChEBI" id="CHEBI:35146"/>
        <dbReference type="ChEBI" id="CHEBI:58045"/>
        <dbReference type="EC" id="2.6.1.42"/>
    </reaction>
</comment>
<organism evidence="13 14">
    <name type="scientific">Rariglobus hedericola</name>
    <dbReference type="NCBI Taxonomy" id="2597822"/>
    <lineage>
        <taxon>Bacteria</taxon>
        <taxon>Pseudomonadati</taxon>
        <taxon>Verrucomicrobiota</taxon>
        <taxon>Opitutia</taxon>
        <taxon>Opitutales</taxon>
        <taxon>Opitutaceae</taxon>
        <taxon>Rariglobus</taxon>
    </lineage>
</organism>
<dbReference type="GO" id="GO:0005829">
    <property type="term" value="C:cytosol"/>
    <property type="evidence" value="ECO:0007669"/>
    <property type="project" value="TreeGrafter"/>
</dbReference>
<evidence type="ECO:0000313" key="13">
    <source>
        <dbReference type="EMBL" id="TSJ77869.1"/>
    </source>
</evidence>
<dbReference type="Gene3D" id="3.30.470.10">
    <property type="match status" value="1"/>
</dbReference>
<dbReference type="GO" id="GO:0008652">
    <property type="term" value="P:amino acid biosynthetic process"/>
    <property type="evidence" value="ECO:0007669"/>
    <property type="project" value="UniProtKB-ARBA"/>
</dbReference>
<dbReference type="InterPro" id="IPR018300">
    <property type="entry name" value="Aminotrans_IV_CS"/>
</dbReference>
<comment type="cofactor">
    <cofactor evidence="1 12">
        <name>pyridoxal 5'-phosphate</name>
        <dbReference type="ChEBI" id="CHEBI:597326"/>
    </cofactor>
</comment>
<comment type="pathway">
    <text evidence="2">Amino-acid biosynthesis; L-isoleucine biosynthesis; L-isoleucine from 2-oxobutanoate: step 4/4.</text>
</comment>
<dbReference type="OrthoDB" id="9805628at2"/>
<evidence type="ECO:0000256" key="10">
    <source>
        <dbReference type="ARBA" id="ARBA00049229"/>
    </source>
</evidence>
<keyword evidence="13" id="KW-0032">Aminotransferase</keyword>
<dbReference type="InterPro" id="IPR036038">
    <property type="entry name" value="Aminotransferase-like"/>
</dbReference>
<comment type="pathway">
    <text evidence="3">Amino-acid biosynthesis; L-valine biosynthesis; L-valine from pyruvate: step 4/4.</text>
</comment>
<dbReference type="InterPro" id="IPR043131">
    <property type="entry name" value="BCAT-like_N"/>
</dbReference>
<dbReference type="SUPFAM" id="SSF56752">
    <property type="entry name" value="D-aminoacid aminotransferase-like PLP-dependent enzymes"/>
    <property type="match status" value="1"/>
</dbReference>
<proteinExistence type="inferred from homology"/>
<dbReference type="EMBL" id="VMBG01000001">
    <property type="protein sequence ID" value="TSJ77869.1"/>
    <property type="molecule type" value="Genomic_DNA"/>
</dbReference>
<dbReference type="InterPro" id="IPR001544">
    <property type="entry name" value="Aminotrans_IV"/>
</dbReference>
<dbReference type="InterPro" id="IPR043132">
    <property type="entry name" value="BCAT-like_C"/>
</dbReference>
<dbReference type="RefSeq" id="WP_144228211.1">
    <property type="nucleotide sequence ID" value="NZ_CBCRVV010000001.1"/>
</dbReference>
<dbReference type="PANTHER" id="PTHR42743:SF11">
    <property type="entry name" value="AMINODEOXYCHORISMATE LYASE"/>
    <property type="match status" value="1"/>
</dbReference>
<dbReference type="AlphaFoldDB" id="A0A556QMJ4"/>
<dbReference type="FunFam" id="3.20.10.10:FF:000002">
    <property type="entry name" value="D-alanine aminotransferase"/>
    <property type="match status" value="1"/>
</dbReference>
<evidence type="ECO:0000256" key="12">
    <source>
        <dbReference type="RuleBase" id="RU004516"/>
    </source>
</evidence>
<evidence type="ECO:0000256" key="9">
    <source>
        <dbReference type="ARBA" id="ARBA00048798"/>
    </source>
</evidence>
<evidence type="ECO:0000256" key="11">
    <source>
        <dbReference type="RuleBase" id="RU004106"/>
    </source>
</evidence>
<name>A0A556QMJ4_9BACT</name>
<comment type="catalytic activity">
    <reaction evidence="10">
        <text>L-leucine + 2-oxoglutarate = 4-methyl-2-oxopentanoate + L-glutamate</text>
        <dbReference type="Rhea" id="RHEA:18321"/>
        <dbReference type="ChEBI" id="CHEBI:16810"/>
        <dbReference type="ChEBI" id="CHEBI:17865"/>
        <dbReference type="ChEBI" id="CHEBI:29985"/>
        <dbReference type="ChEBI" id="CHEBI:57427"/>
        <dbReference type="EC" id="2.6.1.42"/>
    </reaction>
</comment>
<evidence type="ECO:0000256" key="6">
    <source>
        <dbReference type="ARBA" id="ARBA00013053"/>
    </source>
</evidence>
<dbReference type="Pfam" id="PF01063">
    <property type="entry name" value="Aminotran_4"/>
    <property type="match status" value="1"/>
</dbReference>
<evidence type="ECO:0000256" key="8">
    <source>
        <dbReference type="ARBA" id="ARBA00048212"/>
    </source>
</evidence>
<evidence type="ECO:0000256" key="4">
    <source>
        <dbReference type="ARBA" id="ARBA00005072"/>
    </source>
</evidence>
<comment type="catalytic activity">
    <reaction evidence="8">
        <text>L-valine + 2-oxoglutarate = 3-methyl-2-oxobutanoate + L-glutamate</text>
        <dbReference type="Rhea" id="RHEA:24813"/>
        <dbReference type="ChEBI" id="CHEBI:11851"/>
        <dbReference type="ChEBI" id="CHEBI:16810"/>
        <dbReference type="ChEBI" id="CHEBI:29985"/>
        <dbReference type="ChEBI" id="CHEBI:57762"/>
        <dbReference type="EC" id="2.6.1.42"/>
    </reaction>
</comment>
<gene>
    <name evidence="13" type="ORF">FPL22_00750</name>
</gene>
<evidence type="ECO:0000256" key="2">
    <source>
        <dbReference type="ARBA" id="ARBA00004824"/>
    </source>
</evidence>
<dbReference type="PANTHER" id="PTHR42743">
    <property type="entry name" value="AMINO-ACID AMINOTRANSFERASE"/>
    <property type="match status" value="1"/>
</dbReference>
<reference evidence="13 14" key="1">
    <citation type="submission" date="2019-07" db="EMBL/GenBank/DDBJ databases">
        <title>Description of 53C-WASEF.</title>
        <authorList>
            <person name="Pitt A."/>
            <person name="Hahn M.W."/>
        </authorList>
    </citation>
    <scope>NUCLEOTIDE SEQUENCE [LARGE SCALE GENOMIC DNA]</scope>
    <source>
        <strain evidence="13 14">53C-WASEF</strain>
    </source>
</reference>
<evidence type="ECO:0000256" key="1">
    <source>
        <dbReference type="ARBA" id="ARBA00001933"/>
    </source>
</evidence>
<comment type="caution">
    <text evidence="13">The sequence shown here is derived from an EMBL/GenBank/DDBJ whole genome shotgun (WGS) entry which is preliminary data.</text>
</comment>
<dbReference type="GO" id="GO:0046394">
    <property type="term" value="P:carboxylic acid biosynthetic process"/>
    <property type="evidence" value="ECO:0007669"/>
    <property type="project" value="UniProtKB-ARBA"/>
</dbReference>
<accession>A0A556QMJ4</accession>
<comment type="similarity">
    <text evidence="5 11">Belongs to the class-IV pyridoxal-phosphate-dependent aminotransferase family.</text>
</comment>
<evidence type="ECO:0000256" key="5">
    <source>
        <dbReference type="ARBA" id="ARBA00009320"/>
    </source>
</evidence>